<dbReference type="SUPFAM" id="SSF53223">
    <property type="entry name" value="Aminoacid dehydrogenase-like, N-terminal domain"/>
    <property type="match status" value="1"/>
</dbReference>
<feature type="binding site" evidence="5">
    <location>
        <position position="147"/>
    </location>
    <ligand>
        <name>NAD(+)</name>
        <dbReference type="ChEBI" id="CHEBI:57540"/>
    </ligand>
</feature>
<dbReference type="InterPro" id="IPR046346">
    <property type="entry name" value="Aminoacid_DH-like_N_sf"/>
</dbReference>
<dbReference type="Pfam" id="PF00208">
    <property type="entry name" value="ELFV_dehydrog"/>
    <property type="match status" value="1"/>
</dbReference>
<dbReference type="InterPro" id="IPR006095">
    <property type="entry name" value="Glu/Leu/Phe/Val/Trp_DH"/>
</dbReference>
<dbReference type="InterPro" id="IPR006097">
    <property type="entry name" value="Glu/Leu/Phe/Val/Trp_DH_dimer"/>
</dbReference>
<dbReference type="PANTHER" id="PTHR11606:SF13">
    <property type="entry name" value="GLUTAMATE DEHYDROGENASE 1, MITOCHONDRIAL"/>
    <property type="match status" value="1"/>
</dbReference>
<dbReference type="PANTHER" id="PTHR11606">
    <property type="entry name" value="GLUTAMATE DEHYDROGENASE"/>
    <property type="match status" value="1"/>
</dbReference>
<evidence type="ECO:0000256" key="7">
    <source>
        <dbReference type="RuleBase" id="RU004417"/>
    </source>
</evidence>
<dbReference type="GO" id="GO:0006538">
    <property type="term" value="P:L-glutamate catabolic process"/>
    <property type="evidence" value="ECO:0007669"/>
    <property type="project" value="TreeGrafter"/>
</dbReference>
<feature type="domain" description="Glutamate/phenylalanine/leucine/valine/L-tryptophan dehydrogenase C-terminal" evidence="8">
    <location>
        <begin position="139"/>
        <end position="364"/>
    </location>
</feature>
<dbReference type="Pfam" id="PF02812">
    <property type="entry name" value="ELFV_dehydrog_N"/>
    <property type="match status" value="1"/>
</dbReference>
<evidence type="ECO:0000256" key="3">
    <source>
        <dbReference type="PIRNR" id="PIRNR000185"/>
    </source>
</evidence>
<dbReference type="SUPFAM" id="SSF51735">
    <property type="entry name" value="NAD(P)-binding Rossmann-fold domains"/>
    <property type="match status" value="1"/>
</dbReference>
<proteinExistence type="inferred from homology"/>
<keyword evidence="5" id="KW-0547">Nucleotide-binding</keyword>
<accession>A0A1G1Z9K7</accession>
<evidence type="ECO:0000259" key="8">
    <source>
        <dbReference type="SMART" id="SM00839"/>
    </source>
</evidence>
<dbReference type="Proteomes" id="UP000176976">
    <property type="component" value="Unassembled WGS sequence"/>
</dbReference>
<comment type="caution">
    <text evidence="9">The sequence shown here is derived from an EMBL/GenBank/DDBJ whole genome shotgun (WGS) entry which is preliminary data.</text>
</comment>
<feature type="active site" description="Proton donor" evidence="4">
    <location>
        <position position="72"/>
    </location>
</feature>
<evidence type="ECO:0000256" key="4">
    <source>
        <dbReference type="PIRSR" id="PIRSR000185-1"/>
    </source>
</evidence>
<dbReference type="GO" id="GO:0000166">
    <property type="term" value="F:nucleotide binding"/>
    <property type="evidence" value="ECO:0007669"/>
    <property type="project" value="UniProtKB-KW"/>
</dbReference>
<reference evidence="9 10" key="1">
    <citation type="journal article" date="2016" name="Nat. Commun.">
        <title>Thousands of microbial genomes shed light on interconnected biogeochemical processes in an aquifer system.</title>
        <authorList>
            <person name="Anantharaman K."/>
            <person name="Brown C.T."/>
            <person name="Hug L.A."/>
            <person name="Sharon I."/>
            <person name="Castelle C.J."/>
            <person name="Probst A.J."/>
            <person name="Thomas B.C."/>
            <person name="Singh A."/>
            <person name="Wilkins M.J."/>
            <person name="Karaoz U."/>
            <person name="Brodie E.L."/>
            <person name="Williams K.H."/>
            <person name="Hubbard S.S."/>
            <person name="Banfield J.F."/>
        </authorList>
    </citation>
    <scope>NUCLEOTIDE SEQUENCE [LARGE SCALE GENOMIC DNA]</scope>
</reference>
<comment type="similarity">
    <text evidence="1 3 7">Belongs to the Glu/Leu/Phe/Val dehydrogenases family.</text>
</comment>
<feature type="site" description="Important for catalysis" evidence="6">
    <location>
        <position position="109"/>
    </location>
</feature>
<feature type="binding site" evidence="5">
    <location>
        <position position="36"/>
    </location>
    <ligand>
        <name>substrate</name>
    </ligand>
</feature>
<dbReference type="SMART" id="SM00839">
    <property type="entry name" value="ELFV_dehydrog"/>
    <property type="match status" value="1"/>
</dbReference>
<dbReference type="Gene3D" id="3.40.50.720">
    <property type="entry name" value="NAD(P)-binding Rossmann-like Domain"/>
    <property type="match status" value="1"/>
</dbReference>
<organism evidence="9 10">
    <name type="scientific">Candidatus Colwellbacteria bacterium RIFCSPLOWO2_12_FULL_44_13</name>
    <dbReference type="NCBI Taxonomy" id="1797694"/>
    <lineage>
        <taxon>Bacteria</taxon>
        <taxon>Candidatus Colwelliibacteriota</taxon>
    </lineage>
</organism>
<evidence type="ECO:0000256" key="2">
    <source>
        <dbReference type="ARBA" id="ARBA00023002"/>
    </source>
</evidence>
<evidence type="ECO:0000256" key="1">
    <source>
        <dbReference type="ARBA" id="ARBA00006382"/>
    </source>
</evidence>
<feature type="binding site" evidence="5">
    <location>
        <position position="306"/>
    </location>
    <ligand>
        <name>substrate</name>
    </ligand>
</feature>
<gene>
    <name evidence="9" type="ORF">A3H06_01405</name>
</gene>
<dbReference type="Gene3D" id="3.40.50.10860">
    <property type="entry name" value="Leucine Dehydrogenase, chain A, domain 1"/>
    <property type="match status" value="1"/>
</dbReference>
<evidence type="ECO:0000313" key="9">
    <source>
        <dbReference type="EMBL" id="OGY61331.1"/>
    </source>
</evidence>
<evidence type="ECO:0000256" key="6">
    <source>
        <dbReference type="PIRSR" id="PIRSR000185-3"/>
    </source>
</evidence>
<dbReference type="GO" id="GO:0004352">
    <property type="term" value="F:glutamate dehydrogenase (NAD+) activity"/>
    <property type="evidence" value="ECO:0007669"/>
    <property type="project" value="TreeGrafter"/>
</dbReference>
<keyword evidence="5" id="KW-0520">NAD</keyword>
<dbReference type="PIRSF" id="PIRSF000185">
    <property type="entry name" value="Glu_DH"/>
    <property type="match status" value="1"/>
</dbReference>
<evidence type="ECO:0000313" key="10">
    <source>
        <dbReference type="Proteomes" id="UP000176976"/>
    </source>
</evidence>
<feature type="binding site" evidence="5">
    <location>
        <position position="60"/>
    </location>
    <ligand>
        <name>substrate</name>
    </ligand>
</feature>
<sequence length="367" mass="39490">MHHDTLGPEQVVHVYDSKLGFEAFLVIDNTALGVGKGGIRMTPNVTQEEVFRLARTMTYKNALAGILFGGAKGGIVYTGKSDVEKKKVLESFARAIKPFLGTHYIAGPDVNTGEREMAWFVTAVKNKKVATGKPKRMGGLPHELGSTGFGVAQAAAIAARAIGFTIKGATVAIEGYGNVGSFTCKFLEEMGAKIVAVSDSRGTTYLERGLECVELSKVKAQRKPVSEYRGAEALSRETIFGLPVDILIPASVTDVINDSNKDSIKAKLIVEGANIPMREDVEEELFKRGIMIVPDFVANAGGVISSYAEHKGFSAPKMFQLVEEKVSASTRAVVQSSLTKGIHPRQAALQLAEARVRAADKKRRSVF</sequence>
<dbReference type="InterPro" id="IPR014362">
    <property type="entry name" value="Glu_DH"/>
</dbReference>
<dbReference type="InterPro" id="IPR006096">
    <property type="entry name" value="Glu/Leu/Phe/Val/Trp_DH_C"/>
</dbReference>
<dbReference type="PRINTS" id="PR00082">
    <property type="entry name" value="GLFDHDRGNASE"/>
</dbReference>
<dbReference type="EMBL" id="MHJC01000025">
    <property type="protein sequence ID" value="OGY61331.1"/>
    <property type="molecule type" value="Genomic_DNA"/>
</dbReference>
<dbReference type="InterPro" id="IPR036291">
    <property type="entry name" value="NAD(P)-bd_dom_sf"/>
</dbReference>
<protein>
    <recommendedName>
        <fullName evidence="3">Glutamate dehydrogenase</fullName>
    </recommendedName>
</protein>
<feature type="binding site" evidence="5">
    <location>
        <position position="178"/>
    </location>
    <ligand>
        <name>NAD(+)</name>
        <dbReference type="ChEBI" id="CHEBI:57540"/>
    </ligand>
</feature>
<evidence type="ECO:0000256" key="5">
    <source>
        <dbReference type="PIRSR" id="PIRSR000185-2"/>
    </source>
</evidence>
<name>A0A1G1Z9K7_9BACT</name>
<keyword evidence="2 3" id="KW-0560">Oxidoreductase</keyword>
<dbReference type="AlphaFoldDB" id="A0A1G1Z9K7"/>